<proteinExistence type="predicted"/>
<reference evidence="3" key="1">
    <citation type="submission" date="2016-12" db="EMBL/GenBank/DDBJ databases">
        <title>Comparative genomics of four Isosphaeraceae planctomycetes: a common pool of plasmids and glycoside hydrolase genes.</title>
        <authorList>
            <person name="Ivanova A."/>
        </authorList>
    </citation>
    <scope>NUCLEOTIDE SEQUENCE [LARGE SCALE GENOMIC DNA]</scope>
    <source>
        <strain evidence="3">PX4</strain>
    </source>
</reference>
<dbReference type="AlphaFoldDB" id="A0A1U7CRC1"/>
<dbReference type="GO" id="GO:0050043">
    <property type="term" value="F:lactate racemase activity"/>
    <property type="evidence" value="ECO:0007669"/>
    <property type="project" value="InterPro"/>
</dbReference>
<accession>A0A1U7CRC1</accession>
<dbReference type="InterPro" id="IPR018657">
    <property type="entry name" value="LarA-like_N"/>
</dbReference>
<dbReference type="Proteomes" id="UP000186309">
    <property type="component" value="Chromosome"/>
</dbReference>
<dbReference type="PANTHER" id="PTHR33171:SF17">
    <property type="entry name" value="LARA-LIKE N-TERMINAL DOMAIN-CONTAINING PROTEIN"/>
    <property type="match status" value="1"/>
</dbReference>
<evidence type="ECO:0000313" key="2">
    <source>
        <dbReference type="EMBL" id="APW61490.1"/>
    </source>
</evidence>
<feature type="domain" description="LarA-like N-terminal" evidence="1">
    <location>
        <begin position="17"/>
        <end position="209"/>
    </location>
</feature>
<dbReference type="OrthoDB" id="9770545at2"/>
<dbReference type="KEGG" id="pbor:BSF38_03005"/>
<evidence type="ECO:0000259" key="1">
    <source>
        <dbReference type="Pfam" id="PF09861"/>
    </source>
</evidence>
<dbReference type="Gene3D" id="3.40.50.11440">
    <property type="match status" value="1"/>
</dbReference>
<dbReference type="RefSeq" id="WP_083712958.1">
    <property type="nucleotide sequence ID" value="NZ_CP019082.1"/>
</dbReference>
<evidence type="ECO:0000313" key="3">
    <source>
        <dbReference type="Proteomes" id="UP000186309"/>
    </source>
</evidence>
<keyword evidence="3" id="KW-1185">Reference proteome</keyword>
<dbReference type="PANTHER" id="PTHR33171">
    <property type="entry name" value="LAR_N DOMAIN-CONTAINING PROTEIN"/>
    <property type="match status" value="1"/>
</dbReference>
<name>A0A1U7CRC1_9BACT</name>
<dbReference type="Pfam" id="PF09861">
    <property type="entry name" value="Lar_N"/>
    <property type="match status" value="1"/>
</dbReference>
<protein>
    <recommendedName>
        <fullName evidence="1">LarA-like N-terminal domain-containing protein</fullName>
    </recommendedName>
</protein>
<dbReference type="STRING" id="1387353.BSF38_03005"/>
<gene>
    <name evidence="2" type="ORF">BSF38_03005</name>
</gene>
<dbReference type="InterPro" id="IPR048068">
    <property type="entry name" value="LarA-like"/>
</dbReference>
<dbReference type="EMBL" id="CP019082">
    <property type="protein sequence ID" value="APW61490.1"/>
    <property type="molecule type" value="Genomic_DNA"/>
</dbReference>
<organism evidence="2 3">
    <name type="scientific">Paludisphaera borealis</name>
    <dbReference type="NCBI Taxonomy" id="1387353"/>
    <lineage>
        <taxon>Bacteria</taxon>
        <taxon>Pseudomonadati</taxon>
        <taxon>Planctomycetota</taxon>
        <taxon>Planctomycetia</taxon>
        <taxon>Isosphaerales</taxon>
        <taxon>Isosphaeraceae</taxon>
        <taxon>Paludisphaera</taxon>
    </lineage>
</organism>
<sequence>MGMGPIEAPWGADGVLRLEFPDDWRVGRESVVEPDLAGAVADYPSALEAALDAPLDSPRLEELVRGGSKVALVVDDPSRWTPVREALPIVLRRLHDAGVVERDVTISVGVGRHHAVDDQAMRRRLGDDVAARYACFSPPVDDLSAYEDLGTTSQGVPIRVFRPVAQADARILIGSVLPHLQAGFGGGYKLIFPGTSHRTTLGALHRQGLSADSDAGRLLGGCASGNPMRRAIHEAAGRLGPCVSISHLIGSPGMIFGVVTGRPESVQDRLAAAAKGRFEAPPALPADVVVVGNHPWPGDPMQSFKVLLHHRAASRPGGVLVGLFWTDPDEIDRSMPRSAMRLIAGSGAPGGWAIRRLVPLTERILSTTGSPAAFMLRWARELVVDRTVLVYSPPLYDRIGGRLGPVRLFGDQAELWRVARRSLGASSREPTVRVFPRGGLTYAPQRETT</sequence>